<dbReference type="EMBL" id="CP014841">
    <property type="protein sequence ID" value="AND68380.1"/>
    <property type="molecule type" value="Genomic_DNA"/>
</dbReference>
<dbReference type="OrthoDB" id="5295974at2"/>
<organism evidence="1 2">
    <name type="scientific">Dyella thiooxydans</name>
    <dbReference type="NCBI Taxonomy" id="445710"/>
    <lineage>
        <taxon>Bacteria</taxon>
        <taxon>Pseudomonadati</taxon>
        <taxon>Pseudomonadota</taxon>
        <taxon>Gammaproteobacteria</taxon>
        <taxon>Lysobacterales</taxon>
        <taxon>Rhodanobacteraceae</taxon>
        <taxon>Dyella</taxon>
    </lineage>
</organism>
<gene>
    <name evidence="1" type="ORF">ATSB10_09260</name>
</gene>
<reference evidence="1 2" key="1">
    <citation type="submission" date="2016-02" db="EMBL/GenBank/DDBJ databases">
        <title>Complete genome sequencing and analysis of ATSB10, Dyella thiooxydans isolated from rhizosphere soil of sunflower (Helianthus annuus L.).</title>
        <authorList>
            <person name="Lee Y."/>
            <person name="Hwangbo K."/>
            <person name="Chung H."/>
            <person name="Yoo J."/>
            <person name="Kim K.Y."/>
            <person name="Sa T.M."/>
            <person name="Um Y."/>
            <person name="Madhaiyan M."/>
        </authorList>
    </citation>
    <scope>NUCLEOTIDE SEQUENCE [LARGE SCALE GENOMIC DNA]</scope>
    <source>
        <strain evidence="1 2">ATSB10</strain>
    </source>
</reference>
<dbReference type="PATRIC" id="fig|445710.3.peg.923"/>
<dbReference type="STRING" id="445710.ATSB10_09260"/>
<keyword evidence="2" id="KW-1185">Reference proteome</keyword>
<accession>A0A160MYN2</accession>
<proteinExistence type="predicted"/>
<dbReference type="KEGG" id="dtx:ATSB10_09260"/>
<protein>
    <recommendedName>
        <fullName evidence="3">Phosphoglycerate mutase</fullName>
    </recommendedName>
</protein>
<evidence type="ECO:0000313" key="2">
    <source>
        <dbReference type="Proteomes" id="UP000077255"/>
    </source>
</evidence>
<sequence>MSQLAPVALWLPALARFAPDHPLHRALRQGNRQPDGQRGYMDGLGRYFQTHARALPAAALLRQHLAGDAGDTPWLCADPAWVQAEMNGARLLACGQLGLSQDEAEALAAPLRPVFGDAGMQLEVTAPDRWQVRLVEGTPVPDFAAPEQALGEDLYQHLPQGAEGRRWRILINELQVLLHQHPLNAERRARGLPPVNNLWLWGGGSLPNHVVAGPTRVVGDDPLLLALAARAGIPAVPRSTGSVGAAAEGALVDLQDLPVAELEQAWWPVIEALLAQRTVQLDFASGERWLHKPLHRWRFWRR</sequence>
<name>A0A160MYN2_9GAMM</name>
<dbReference type="RefSeq" id="WP_063670840.1">
    <property type="nucleotide sequence ID" value="NZ_CP014841.1"/>
</dbReference>
<dbReference type="AlphaFoldDB" id="A0A160MYN2"/>
<dbReference type="Proteomes" id="UP000077255">
    <property type="component" value="Chromosome"/>
</dbReference>
<evidence type="ECO:0008006" key="3">
    <source>
        <dbReference type="Google" id="ProtNLM"/>
    </source>
</evidence>
<evidence type="ECO:0000313" key="1">
    <source>
        <dbReference type="EMBL" id="AND68380.1"/>
    </source>
</evidence>